<sequence>MRREMSLRHPAWREAVPLLVAAGLAVWLLLQPQLVSGLAMPLRLPVILLGAWSLGAAFMRPLGLVPRRHWQRRATSPPWSLAALVLFTLVLLVRAAMT</sequence>
<keyword evidence="1" id="KW-0812">Transmembrane</keyword>
<keyword evidence="3" id="KW-1185">Reference proteome</keyword>
<dbReference type="RefSeq" id="WP_183332788.1">
    <property type="nucleotide sequence ID" value="NZ_JACHZF010000019.1"/>
</dbReference>
<dbReference type="Proteomes" id="UP000553442">
    <property type="component" value="Unassembled WGS sequence"/>
</dbReference>
<evidence type="ECO:0000313" key="3">
    <source>
        <dbReference type="Proteomes" id="UP000553442"/>
    </source>
</evidence>
<dbReference type="AlphaFoldDB" id="A0A7W5K4J9"/>
<comment type="caution">
    <text evidence="2">The sequence shown here is derived from an EMBL/GenBank/DDBJ whole genome shotgun (WGS) entry which is preliminary data.</text>
</comment>
<feature type="transmembrane region" description="Helical" evidence="1">
    <location>
        <begin position="78"/>
        <end position="97"/>
    </location>
</feature>
<organism evidence="2 3">
    <name type="scientific">Halomonas campaniensis</name>
    <dbReference type="NCBI Taxonomy" id="213554"/>
    <lineage>
        <taxon>Bacteria</taxon>
        <taxon>Pseudomonadati</taxon>
        <taxon>Pseudomonadota</taxon>
        <taxon>Gammaproteobacteria</taxon>
        <taxon>Oceanospirillales</taxon>
        <taxon>Halomonadaceae</taxon>
        <taxon>Halomonas</taxon>
    </lineage>
</organism>
<evidence type="ECO:0000313" key="2">
    <source>
        <dbReference type="EMBL" id="MBB3331809.1"/>
    </source>
</evidence>
<gene>
    <name evidence="2" type="ORF">BDK63_002693</name>
</gene>
<proteinExistence type="predicted"/>
<name>A0A7W5K4J9_9GAMM</name>
<feature type="transmembrane region" description="Helical" evidence="1">
    <location>
        <begin position="47"/>
        <end position="66"/>
    </location>
</feature>
<evidence type="ECO:0000256" key="1">
    <source>
        <dbReference type="SAM" id="Phobius"/>
    </source>
</evidence>
<keyword evidence="1" id="KW-0472">Membrane</keyword>
<keyword evidence="1" id="KW-1133">Transmembrane helix</keyword>
<reference evidence="2 3" key="1">
    <citation type="submission" date="2020-08" db="EMBL/GenBank/DDBJ databases">
        <title>Genomic Encyclopedia of Archaeal and Bacterial Type Strains, Phase II (KMG-II): from individual species to whole genera.</title>
        <authorList>
            <person name="Goeker M."/>
        </authorList>
    </citation>
    <scope>NUCLEOTIDE SEQUENCE [LARGE SCALE GENOMIC DNA]</scope>
    <source>
        <strain evidence="2 3">5AG</strain>
    </source>
</reference>
<protein>
    <submittedName>
        <fullName evidence="2">Putative membrane protein</fullName>
    </submittedName>
</protein>
<accession>A0A7W5K4J9</accession>
<dbReference type="EMBL" id="JACHZF010000019">
    <property type="protein sequence ID" value="MBB3331809.1"/>
    <property type="molecule type" value="Genomic_DNA"/>
</dbReference>